<organism evidence="2 3">
    <name type="scientific">Lacisediminihabitans changchengi</name>
    <dbReference type="NCBI Taxonomy" id="2787634"/>
    <lineage>
        <taxon>Bacteria</taxon>
        <taxon>Bacillati</taxon>
        <taxon>Actinomycetota</taxon>
        <taxon>Actinomycetes</taxon>
        <taxon>Micrococcales</taxon>
        <taxon>Microbacteriaceae</taxon>
        <taxon>Lacisediminihabitans</taxon>
    </lineage>
</organism>
<comment type="caution">
    <text evidence="2">The sequence shown here is derived from an EMBL/GenBank/DDBJ whole genome shotgun (WGS) entry which is preliminary data.</text>
</comment>
<evidence type="ECO:0008006" key="4">
    <source>
        <dbReference type="Google" id="ProtNLM"/>
    </source>
</evidence>
<sequence>MRPPTARGGTRKSLVFLAAAAACALVAITTVPPPPSAYASTLRSAYLASKVQNLSMADDSSITSASRDVYSGTPGAKTLAASGTNYDWAKLVMSTAGWPMSDANVTVMTRWMRQENGPNDWWNRNNPLNNGWGSGGGAGLGSYPDLVTAAKMAAANLQKNPLFAEVAADFAASAPTEVTEHAIWASPWASSHYANGAHWHYTPVDVFTAPASAWG</sequence>
<evidence type="ECO:0000313" key="3">
    <source>
        <dbReference type="Proteomes" id="UP000636458"/>
    </source>
</evidence>
<dbReference type="AlphaFoldDB" id="A0A934SJU3"/>
<feature type="signal peptide" evidence="1">
    <location>
        <begin position="1"/>
        <end position="39"/>
    </location>
</feature>
<keyword evidence="1" id="KW-0732">Signal</keyword>
<proteinExistence type="predicted"/>
<accession>A0A934SJU3</accession>
<evidence type="ECO:0000256" key="1">
    <source>
        <dbReference type="SAM" id="SignalP"/>
    </source>
</evidence>
<keyword evidence="3" id="KW-1185">Reference proteome</keyword>
<gene>
    <name evidence="2" type="ORF">IV501_03415</name>
</gene>
<dbReference type="EMBL" id="JAEPES010000001">
    <property type="protein sequence ID" value="MBK4346674.1"/>
    <property type="molecule type" value="Genomic_DNA"/>
</dbReference>
<reference evidence="2" key="1">
    <citation type="submission" date="2021-01" db="EMBL/GenBank/DDBJ databases">
        <title>Lacisediminihabitans sp. nov. strain G11-30, isolated from Antarctic Soil.</title>
        <authorList>
            <person name="Li J."/>
        </authorList>
    </citation>
    <scope>NUCLEOTIDE SEQUENCE</scope>
    <source>
        <strain evidence="2">G11-30</strain>
    </source>
</reference>
<name>A0A934SJU3_9MICO</name>
<evidence type="ECO:0000313" key="2">
    <source>
        <dbReference type="EMBL" id="MBK4346674.1"/>
    </source>
</evidence>
<feature type="chain" id="PRO_5037853897" description="Peptidase M23" evidence="1">
    <location>
        <begin position="40"/>
        <end position="215"/>
    </location>
</feature>
<dbReference type="Proteomes" id="UP000636458">
    <property type="component" value="Unassembled WGS sequence"/>
</dbReference>
<dbReference type="PROSITE" id="PS51257">
    <property type="entry name" value="PROKAR_LIPOPROTEIN"/>
    <property type="match status" value="1"/>
</dbReference>
<protein>
    <recommendedName>
        <fullName evidence="4">Peptidase M23</fullName>
    </recommendedName>
</protein>